<keyword evidence="12" id="KW-0378">Hydrolase</keyword>
<dbReference type="Pfam" id="PF02253">
    <property type="entry name" value="PLA1"/>
    <property type="match status" value="1"/>
</dbReference>
<evidence type="ECO:0000256" key="6">
    <source>
        <dbReference type="ARBA" id="ARBA00013179"/>
    </source>
</evidence>
<protein>
    <recommendedName>
        <fullName evidence="18">Phosphatidylcholine 1-acylhydrolase</fullName>
        <ecNumber evidence="6">3.1.1.32</ecNumber>
        <ecNumber evidence="7">3.1.1.4</ecNumber>
    </recommendedName>
</protein>
<evidence type="ECO:0000256" key="7">
    <source>
        <dbReference type="ARBA" id="ARBA00013278"/>
    </source>
</evidence>
<evidence type="ECO:0000256" key="5">
    <source>
        <dbReference type="ARBA" id="ARBA00011702"/>
    </source>
</evidence>
<keyword evidence="14" id="KW-0442">Lipid degradation</keyword>
<evidence type="ECO:0000256" key="21">
    <source>
        <dbReference type="SAM" id="SignalP"/>
    </source>
</evidence>
<sequence length="283" mass="32981">MITFMKKIALFLLVLFIQGFAKVTAQVLVKDPKMEYNADSVRAVLDKAPYFSLFKDNYFIGGTTIGHKPTAANSDVKFQLSIAQRLTKSKLPFDTYLFIQYTQKAFWNVFQKSLPMRDLNFNPGIGLGHLIIHHNKYIGKGYLMLEHESNGKDSTASRSWNKVTFATAVVLNKNWEAQFKTWIPIVDGKYNKDLLKYNGIFQVATNFRTDNKRFNCGVILTKRKTWLSFNTQVELSYKFNNNENQYFFLQYYNGYGENLLEYNHFKSMLRIGFVIKPQDFSIY</sequence>
<comment type="caution">
    <text evidence="22">The sequence shown here is derived from an EMBL/GenBank/DDBJ whole genome shotgun (WGS) entry which is preliminary data.</text>
</comment>
<dbReference type="SUPFAM" id="SSF56931">
    <property type="entry name" value="Outer membrane phospholipase A (OMPLA)"/>
    <property type="match status" value="1"/>
</dbReference>
<dbReference type="EMBL" id="AQHW01000003">
    <property type="protein sequence ID" value="KKB59650.1"/>
    <property type="molecule type" value="Genomic_DNA"/>
</dbReference>
<feature type="binding site" description="in dimeric form" evidence="20">
    <location>
        <position position="157"/>
    </location>
    <ligand>
        <name>Ca(2+)</name>
        <dbReference type="ChEBI" id="CHEBI:29108"/>
        <label>1</label>
    </ligand>
</feature>
<keyword evidence="17" id="KW-0998">Cell outer membrane</keyword>
<dbReference type="GO" id="GO:0016042">
    <property type="term" value="P:lipid catabolic process"/>
    <property type="evidence" value="ECO:0007669"/>
    <property type="project" value="UniProtKB-KW"/>
</dbReference>
<dbReference type="HOGENOM" id="CLU_045813_3_1_10"/>
<dbReference type="GO" id="GO:0008970">
    <property type="term" value="F:phospholipase A1 activity"/>
    <property type="evidence" value="ECO:0007669"/>
    <property type="project" value="UniProtKB-EC"/>
</dbReference>
<comment type="cofactor">
    <cofactor evidence="20">
        <name>Ca(2+)</name>
        <dbReference type="ChEBI" id="CHEBI:29108"/>
    </cofactor>
    <text evidence="20">Binds 1 Ca(2+) ion per monomer.</text>
</comment>
<gene>
    <name evidence="22" type="ORF">HMPREF1536_00631</name>
</gene>
<feature type="chain" id="PRO_5002490412" description="Phosphatidylcholine 1-acylhydrolase" evidence="21">
    <location>
        <begin position="22"/>
        <end position="283"/>
    </location>
</feature>
<dbReference type="GO" id="GO:0009279">
    <property type="term" value="C:cell outer membrane"/>
    <property type="evidence" value="ECO:0007669"/>
    <property type="project" value="UniProtKB-SubCell"/>
</dbReference>
<keyword evidence="13 20" id="KW-0106">Calcium</keyword>
<keyword evidence="9" id="KW-0812">Transmembrane</keyword>
<organism evidence="22 23">
    <name type="scientific">Parabacteroides gordonii MS-1 = DSM 23371</name>
    <dbReference type="NCBI Taxonomy" id="1203610"/>
    <lineage>
        <taxon>Bacteria</taxon>
        <taxon>Pseudomonadati</taxon>
        <taxon>Bacteroidota</taxon>
        <taxon>Bacteroidia</taxon>
        <taxon>Bacteroidales</taxon>
        <taxon>Tannerellaceae</taxon>
        <taxon>Parabacteroides</taxon>
    </lineage>
</organism>
<dbReference type="PATRIC" id="fig|1203610.3.peg.651"/>
<dbReference type="InterPro" id="IPR003187">
    <property type="entry name" value="PLipase_A1"/>
</dbReference>
<dbReference type="GO" id="GO:0004623">
    <property type="term" value="F:phospholipase A2 activity"/>
    <property type="evidence" value="ECO:0007669"/>
    <property type="project" value="UniProtKB-EC"/>
</dbReference>
<dbReference type="PANTHER" id="PTHR40457:SF1">
    <property type="entry name" value="PHOSPHOLIPASE A1"/>
    <property type="match status" value="1"/>
</dbReference>
<evidence type="ECO:0000313" key="23">
    <source>
        <dbReference type="Proteomes" id="UP000033035"/>
    </source>
</evidence>
<name>A0A0F5JPZ2_9BACT</name>
<keyword evidence="16" id="KW-0472">Membrane</keyword>
<dbReference type="PRINTS" id="PR01486">
    <property type="entry name" value="PHPHLIPASEA1"/>
</dbReference>
<evidence type="ECO:0000256" key="20">
    <source>
        <dbReference type="PIRSR" id="PIRSR603187-2"/>
    </source>
</evidence>
<evidence type="ECO:0000313" key="22">
    <source>
        <dbReference type="EMBL" id="KKB59650.1"/>
    </source>
</evidence>
<evidence type="ECO:0000256" key="15">
    <source>
        <dbReference type="ARBA" id="ARBA00023098"/>
    </source>
</evidence>
<comment type="catalytic activity">
    <reaction evidence="2">
        <text>a 1,2-diacyl-sn-glycero-3-phosphocholine + H2O = a 1-acyl-sn-glycero-3-phosphocholine + a fatty acid + H(+)</text>
        <dbReference type="Rhea" id="RHEA:15801"/>
        <dbReference type="ChEBI" id="CHEBI:15377"/>
        <dbReference type="ChEBI" id="CHEBI:15378"/>
        <dbReference type="ChEBI" id="CHEBI:28868"/>
        <dbReference type="ChEBI" id="CHEBI:57643"/>
        <dbReference type="ChEBI" id="CHEBI:58168"/>
        <dbReference type="EC" id="3.1.1.4"/>
    </reaction>
</comment>
<evidence type="ECO:0000256" key="17">
    <source>
        <dbReference type="ARBA" id="ARBA00023237"/>
    </source>
</evidence>
<evidence type="ECO:0000256" key="18">
    <source>
        <dbReference type="ARBA" id="ARBA00032375"/>
    </source>
</evidence>
<evidence type="ECO:0000256" key="9">
    <source>
        <dbReference type="ARBA" id="ARBA00022692"/>
    </source>
</evidence>
<evidence type="ECO:0000256" key="10">
    <source>
        <dbReference type="ARBA" id="ARBA00022723"/>
    </source>
</evidence>
<evidence type="ECO:0000256" key="3">
    <source>
        <dbReference type="ARBA" id="ARBA00004571"/>
    </source>
</evidence>
<feature type="active site" description="Proton acceptor" evidence="19">
    <location>
        <position position="147"/>
    </location>
</feature>
<evidence type="ECO:0000256" key="12">
    <source>
        <dbReference type="ARBA" id="ARBA00022801"/>
    </source>
</evidence>
<evidence type="ECO:0000256" key="16">
    <source>
        <dbReference type="ARBA" id="ARBA00023136"/>
    </source>
</evidence>
<dbReference type="STRING" id="1203610.HMPREF1536_00631"/>
<comment type="subunit">
    <text evidence="5">Homodimer; dimerization is reversible, and the dimeric form is the active one.</text>
</comment>
<dbReference type="AlphaFoldDB" id="A0A0F5JPZ2"/>
<keyword evidence="15" id="KW-0443">Lipid metabolism</keyword>
<keyword evidence="23" id="KW-1185">Reference proteome</keyword>
<dbReference type="GO" id="GO:0046872">
    <property type="term" value="F:metal ion binding"/>
    <property type="evidence" value="ECO:0007669"/>
    <property type="project" value="UniProtKB-KW"/>
</dbReference>
<dbReference type="InterPro" id="IPR036541">
    <property type="entry name" value="PLipase_A1_sf"/>
</dbReference>
<feature type="binding site" description="in dimeric form" evidence="20">
    <location>
        <position position="113"/>
    </location>
    <ligand>
        <name>Ca(2+)</name>
        <dbReference type="ChEBI" id="CHEBI:29108"/>
        <label>1</label>
    </ligand>
</feature>
<proteinExistence type="inferred from homology"/>
<comment type="catalytic activity">
    <reaction evidence="1">
        <text>a 1,2-diacyl-sn-glycero-3-phosphocholine + H2O = a 2-acyl-sn-glycero-3-phosphocholine + a fatty acid + H(+)</text>
        <dbReference type="Rhea" id="RHEA:18689"/>
        <dbReference type="ChEBI" id="CHEBI:15377"/>
        <dbReference type="ChEBI" id="CHEBI:15378"/>
        <dbReference type="ChEBI" id="CHEBI:28868"/>
        <dbReference type="ChEBI" id="CHEBI:57643"/>
        <dbReference type="ChEBI" id="CHEBI:57875"/>
        <dbReference type="EC" id="3.1.1.32"/>
    </reaction>
</comment>
<evidence type="ECO:0000256" key="1">
    <source>
        <dbReference type="ARBA" id="ARBA00000111"/>
    </source>
</evidence>
<dbReference type="EC" id="3.1.1.32" evidence="6"/>
<evidence type="ECO:0000256" key="19">
    <source>
        <dbReference type="PIRSR" id="PIRSR603187-1"/>
    </source>
</evidence>
<evidence type="ECO:0000256" key="13">
    <source>
        <dbReference type="ARBA" id="ARBA00022837"/>
    </source>
</evidence>
<keyword evidence="8" id="KW-1134">Transmembrane beta strand</keyword>
<evidence type="ECO:0000256" key="11">
    <source>
        <dbReference type="ARBA" id="ARBA00022729"/>
    </source>
</evidence>
<dbReference type="Gene3D" id="2.40.230.10">
    <property type="entry name" value="Phospholipase A1"/>
    <property type="match status" value="1"/>
</dbReference>
<comment type="similarity">
    <text evidence="4">Belongs to the phospholipase A1 family.</text>
</comment>
<evidence type="ECO:0000256" key="14">
    <source>
        <dbReference type="ARBA" id="ARBA00022963"/>
    </source>
</evidence>
<keyword evidence="10 20" id="KW-0479">Metal-binding</keyword>
<evidence type="ECO:0000256" key="4">
    <source>
        <dbReference type="ARBA" id="ARBA00010525"/>
    </source>
</evidence>
<accession>A0A0F5JPZ2</accession>
<keyword evidence="11 21" id="KW-0732">Signal</keyword>
<evidence type="ECO:0000256" key="2">
    <source>
        <dbReference type="ARBA" id="ARBA00001604"/>
    </source>
</evidence>
<dbReference type="PANTHER" id="PTHR40457">
    <property type="entry name" value="PHOSPHOLIPASE A1"/>
    <property type="match status" value="1"/>
</dbReference>
<feature type="active site" description="Nucleophile" evidence="19">
    <location>
        <position position="149"/>
    </location>
</feature>
<feature type="signal peptide" evidence="21">
    <location>
        <begin position="1"/>
        <end position="21"/>
    </location>
</feature>
<reference evidence="22 23" key="1">
    <citation type="submission" date="2013-04" db="EMBL/GenBank/DDBJ databases">
        <title>The Genome Sequence of Parabacteroides gordonii DSM 23371.</title>
        <authorList>
            <consortium name="The Broad Institute Genomics Platform"/>
            <person name="Earl A."/>
            <person name="Ward D."/>
            <person name="Feldgarden M."/>
            <person name="Gevers D."/>
            <person name="Martens E."/>
            <person name="Sakamoto M."/>
            <person name="Benno Y."/>
            <person name="Suzuki N."/>
            <person name="Matsunaga N."/>
            <person name="Koshihara K."/>
            <person name="Seki M."/>
            <person name="Komiya H."/>
            <person name="Walker B."/>
            <person name="Young S."/>
            <person name="Zeng Q."/>
            <person name="Gargeya S."/>
            <person name="Fitzgerald M."/>
            <person name="Haas B."/>
            <person name="Abouelleil A."/>
            <person name="Allen A.W."/>
            <person name="Alvarado L."/>
            <person name="Arachchi H.M."/>
            <person name="Berlin A.M."/>
            <person name="Chapman S.B."/>
            <person name="Gainer-Dewar J."/>
            <person name="Goldberg J."/>
            <person name="Griggs A."/>
            <person name="Gujja S."/>
            <person name="Hansen M."/>
            <person name="Howarth C."/>
            <person name="Imamovic A."/>
            <person name="Ireland A."/>
            <person name="Larimer J."/>
            <person name="McCowan C."/>
            <person name="Murphy C."/>
            <person name="Pearson M."/>
            <person name="Poon T.W."/>
            <person name="Priest M."/>
            <person name="Roberts A."/>
            <person name="Saif S."/>
            <person name="Shea T."/>
            <person name="Sisk P."/>
            <person name="Sykes S."/>
            <person name="Wortman J."/>
            <person name="Nusbaum C."/>
            <person name="Birren B."/>
        </authorList>
    </citation>
    <scope>NUCLEOTIDE SEQUENCE [LARGE SCALE GENOMIC DNA]</scope>
    <source>
        <strain evidence="22 23">MS-1</strain>
    </source>
</reference>
<dbReference type="EC" id="3.1.1.4" evidence="7"/>
<comment type="subcellular location">
    <subcellularLocation>
        <location evidence="3">Cell outer membrane</location>
        <topology evidence="3">Multi-pass membrane protein</topology>
    </subcellularLocation>
</comment>
<dbReference type="Proteomes" id="UP000033035">
    <property type="component" value="Unassembled WGS sequence"/>
</dbReference>
<evidence type="ECO:0000256" key="8">
    <source>
        <dbReference type="ARBA" id="ARBA00022452"/>
    </source>
</evidence>